<organism evidence="2 3">
    <name type="scientific">Pleurodeles waltl</name>
    <name type="common">Iberian ribbed newt</name>
    <dbReference type="NCBI Taxonomy" id="8319"/>
    <lineage>
        <taxon>Eukaryota</taxon>
        <taxon>Metazoa</taxon>
        <taxon>Chordata</taxon>
        <taxon>Craniata</taxon>
        <taxon>Vertebrata</taxon>
        <taxon>Euteleostomi</taxon>
        <taxon>Amphibia</taxon>
        <taxon>Batrachia</taxon>
        <taxon>Caudata</taxon>
        <taxon>Salamandroidea</taxon>
        <taxon>Salamandridae</taxon>
        <taxon>Pleurodelinae</taxon>
        <taxon>Pleurodeles</taxon>
    </lineage>
</organism>
<sequence length="343" mass="36943">MIVSSRAARPKGHTPIERDWAAKERTTHIDRERPGPKTSHTKDRRTLQLRPTNILPGQQNRSFGPLDRPQRPTARQLAAGTPHCAPAREESRNGSCSRCRQTKDSPTPEPREEDKRGPAPAAAKNPALHNDPFQGGGTAAVDSGQESRTGSSSRRHPPTPPLTKDSPTPGCGKKTNAARLQRGQGTLRRGRPLQATGQEVKQPGTANRVTRPGCNHTTPTGATGDTTRVEHQAATGDSPLGDTTRVEHKAATRDSPVGVTRPCELAWQQGAMENSGAIVELDIEEIIKAAREAATTRSKDWNLKQIKGLGADEGKTQEECNINGASGAALESKELQTEAKKRQ</sequence>
<protein>
    <submittedName>
        <fullName evidence="2">Uncharacterized protein</fullName>
    </submittedName>
</protein>
<feature type="compositionally biased region" description="Basic and acidic residues" evidence="1">
    <location>
        <begin position="331"/>
        <end position="343"/>
    </location>
</feature>
<evidence type="ECO:0000313" key="3">
    <source>
        <dbReference type="Proteomes" id="UP001066276"/>
    </source>
</evidence>
<keyword evidence="3" id="KW-1185">Reference proteome</keyword>
<dbReference type="Proteomes" id="UP001066276">
    <property type="component" value="Chromosome 4_1"/>
</dbReference>
<dbReference type="AlphaFoldDB" id="A0AAV7T3N9"/>
<feature type="region of interest" description="Disordered" evidence="1">
    <location>
        <begin position="1"/>
        <end position="257"/>
    </location>
</feature>
<reference evidence="2" key="1">
    <citation type="journal article" date="2022" name="bioRxiv">
        <title>Sequencing and chromosome-scale assembly of the giantPleurodeles waltlgenome.</title>
        <authorList>
            <person name="Brown T."/>
            <person name="Elewa A."/>
            <person name="Iarovenko S."/>
            <person name="Subramanian E."/>
            <person name="Araus A.J."/>
            <person name="Petzold A."/>
            <person name="Susuki M."/>
            <person name="Suzuki K.-i.T."/>
            <person name="Hayashi T."/>
            <person name="Toyoda A."/>
            <person name="Oliveira C."/>
            <person name="Osipova E."/>
            <person name="Leigh N.D."/>
            <person name="Simon A."/>
            <person name="Yun M.H."/>
        </authorList>
    </citation>
    <scope>NUCLEOTIDE SEQUENCE</scope>
    <source>
        <strain evidence="2">20211129_DDA</strain>
        <tissue evidence="2">Liver</tissue>
    </source>
</reference>
<feature type="compositionally biased region" description="Basic and acidic residues" evidence="1">
    <location>
        <begin position="14"/>
        <end position="46"/>
    </location>
</feature>
<evidence type="ECO:0000313" key="2">
    <source>
        <dbReference type="EMBL" id="KAJ1171035.1"/>
    </source>
</evidence>
<gene>
    <name evidence="2" type="ORF">NDU88_002906</name>
</gene>
<name>A0AAV7T3N9_PLEWA</name>
<accession>A0AAV7T3N9</accession>
<comment type="caution">
    <text evidence="2">The sequence shown here is derived from an EMBL/GenBank/DDBJ whole genome shotgun (WGS) entry which is preliminary data.</text>
</comment>
<feature type="compositionally biased region" description="Low complexity" evidence="1">
    <location>
        <begin position="217"/>
        <end position="226"/>
    </location>
</feature>
<evidence type="ECO:0000256" key="1">
    <source>
        <dbReference type="SAM" id="MobiDB-lite"/>
    </source>
</evidence>
<proteinExistence type="predicted"/>
<feature type="region of interest" description="Disordered" evidence="1">
    <location>
        <begin position="322"/>
        <end position="343"/>
    </location>
</feature>
<feature type="compositionally biased region" description="Polar residues" evidence="1">
    <location>
        <begin position="49"/>
        <end position="62"/>
    </location>
</feature>
<dbReference type="EMBL" id="JANPWB010000007">
    <property type="protein sequence ID" value="KAJ1171035.1"/>
    <property type="molecule type" value="Genomic_DNA"/>
</dbReference>
<feature type="compositionally biased region" description="Polar residues" evidence="1">
    <location>
        <begin position="195"/>
        <end position="208"/>
    </location>
</feature>